<dbReference type="RefSeq" id="WP_317995208.1">
    <property type="nucleotide sequence ID" value="NZ_AP025523.1"/>
</dbReference>
<evidence type="ECO:0000313" key="1">
    <source>
        <dbReference type="EMBL" id="BDE07630.1"/>
    </source>
</evidence>
<reference evidence="1 2" key="1">
    <citation type="journal article" date="2022" name="ISME Commun">
        <title>Vulcanimicrobium alpinus gen. nov. sp. nov., the first cultivated representative of the candidate phylum 'Eremiobacterota', is a metabolically versatile aerobic anoxygenic phototroph.</title>
        <authorList>
            <person name="Yabe S."/>
            <person name="Muto K."/>
            <person name="Abe K."/>
            <person name="Yokota A."/>
            <person name="Staudigel H."/>
            <person name="Tebo B.M."/>
        </authorList>
    </citation>
    <scope>NUCLEOTIDE SEQUENCE [LARGE SCALE GENOMIC DNA]</scope>
    <source>
        <strain evidence="1 2">WC8-2</strain>
    </source>
</reference>
<dbReference type="InterPro" id="IPR007263">
    <property type="entry name" value="DCC1-like"/>
</dbReference>
<dbReference type="PANTHER" id="PTHR33639">
    <property type="entry name" value="THIOL-DISULFIDE OXIDOREDUCTASE DCC"/>
    <property type="match status" value="1"/>
</dbReference>
<dbReference type="EMBL" id="AP025523">
    <property type="protein sequence ID" value="BDE07630.1"/>
    <property type="molecule type" value="Genomic_DNA"/>
</dbReference>
<dbReference type="Proteomes" id="UP001317532">
    <property type="component" value="Chromosome"/>
</dbReference>
<sequence length="138" mass="14783">MNGAPPDARAVVLFDGMCNLCSGAVRFIAANDPGGTFAFASLQSARATELLAATGGPPHDPSVVLLAYGRRYEGSDAALHIALGLRFPWPLAFGFILVPRTLRDRVYGWIAANRYRWFGRRDACAVPPSPGGRVNPAR</sequence>
<dbReference type="GO" id="GO:0015035">
    <property type="term" value="F:protein-disulfide reductase activity"/>
    <property type="evidence" value="ECO:0007669"/>
    <property type="project" value="InterPro"/>
</dbReference>
<dbReference type="KEGG" id="vab:WPS_29060"/>
<organism evidence="1 2">
    <name type="scientific">Vulcanimicrobium alpinum</name>
    <dbReference type="NCBI Taxonomy" id="3016050"/>
    <lineage>
        <taxon>Bacteria</taxon>
        <taxon>Bacillati</taxon>
        <taxon>Vulcanimicrobiota</taxon>
        <taxon>Vulcanimicrobiia</taxon>
        <taxon>Vulcanimicrobiales</taxon>
        <taxon>Vulcanimicrobiaceae</taxon>
        <taxon>Vulcanimicrobium</taxon>
    </lineage>
</organism>
<keyword evidence="2" id="KW-1185">Reference proteome</keyword>
<evidence type="ECO:0008006" key="3">
    <source>
        <dbReference type="Google" id="ProtNLM"/>
    </source>
</evidence>
<accession>A0AAN1XZ78</accession>
<evidence type="ECO:0000313" key="2">
    <source>
        <dbReference type="Proteomes" id="UP001317532"/>
    </source>
</evidence>
<dbReference type="PANTHER" id="PTHR33639:SF2">
    <property type="entry name" value="DUF393 DOMAIN-CONTAINING PROTEIN"/>
    <property type="match status" value="1"/>
</dbReference>
<proteinExistence type="predicted"/>
<gene>
    <name evidence="1" type="primary">yuxK</name>
    <name evidence="1" type="ORF">WPS_29060</name>
</gene>
<name>A0AAN1XZ78_UNVUL</name>
<protein>
    <recommendedName>
        <fullName evidence="3">Thiol-disulfide oxidoreductase DCC family protein</fullName>
    </recommendedName>
</protein>
<dbReference type="AlphaFoldDB" id="A0AAN1XZ78"/>
<dbReference type="InterPro" id="IPR052927">
    <property type="entry name" value="DCC_oxidoreductase"/>
</dbReference>
<dbReference type="Pfam" id="PF04134">
    <property type="entry name" value="DCC1-like"/>
    <property type="match status" value="1"/>
</dbReference>